<dbReference type="InterPro" id="IPR016187">
    <property type="entry name" value="CTDL_fold"/>
</dbReference>
<evidence type="ECO:0000256" key="6">
    <source>
        <dbReference type="ARBA" id="ARBA00022723"/>
    </source>
</evidence>
<keyword evidence="14 18" id="KW-0472">Membrane</keyword>
<evidence type="ECO:0000256" key="4">
    <source>
        <dbReference type="ARBA" id="ARBA00022525"/>
    </source>
</evidence>
<name>A0AAW1BNM5_CROAD</name>
<dbReference type="GO" id="GO:0006955">
    <property type="term" value="P:immune response"/>
    <property type="evidence" value="ECO:0007669"/>
    <property type="project" value="UniProtKB-ARBA"/>
</dbReference>
<dbReference type="FunFam" id="3.10.100.10:FF:000017">
    <property type="entry name" value="collectin-12 isoform X1"/>
    <property type="match status" value="1"/>
</dbReference>
<evidence type="ECO:0000256" key="2">
    <source>
        <dbReference type="ARBA" id="ARBA00004613"/>
    </source>
</evidence>
<evidence type="ECO:0000259" key="19">
    <source>
        <dbReference type="PROSITE" id="PS50041"/>
    </source>
</evidence>
<dbReference type="Pfam" id="PF00059">
    <property type="entry name" value="Lectin_C"/>
    <property type="match status" value="1"/>
</dbReference>
<evidence type="ECO:0000256" key="11">
    <source>
        <dbReference type="ARBA" id="ARBA00022989"/>
    </source>
</evidence>
<dbReference type="GO" id="GO:0005581">
    <property type="term" value="C:collagen trimer"/>
    <property type="evidence" value="ECO:0007669"/>
    <property type="project" value="UniProtKB-KW"/>
</dbReference>
<proteinExistence type="predicted"/>
<dbReference type="InterPro" id="IPR033989">
    <property type="entry name" value="CD209-like_CTLD"/>
</dbReference>
<keyword evidence="13" id="KW-0176">Collagen</keyword>
<evidence type="ECO:0000313" key="21">
    <source>
        <dbReference type="Proteomes" id="UP001474421"/>
    </source>
</evidence>
<evidence type="ECO:0000256" key="10">
    <source>
        <dbReference type="ARBA" id="ARBA00022968"/>
    </source>
</evidence>
<evidence type="ECO:0000313" key="20">
    <source>
        <dbReference type="EMBL" id="KAK9403376.1"/>
    </source>
</evidence>
<evidence type="ECO:0000256" key="13">
    <source>
        <dbReference type="ARBA" id="ARBA00023119"/>
    </source>
</evidence>
<evidence type="ECO:0000256" key="8">
    <source>
        <dbReference type="ARBA" id="ARBA00022737"/>
    </source>
</evidence>
<keyword evidence="10" id="KW-0735">Signal-anchor</keyword>
<gene>
    <name evidence="20" type="ORF">NXF25_008203</name>
</gene>
<comment type="caution">
    <text evidence="20">The sequence shown here is derived from an EMBL/GenBank/DDBJ whole genome shotgun (WGS) entry which is preliminary data.</text>
</comment>
<dbReference type="CDD" id="cd03590">
    <property type="entry name" value="CLECT_DC-SIGN_like"/>
    <property type="match status" value="1"/>
</dbReference>
<dbReference type="AlphaFoldDB" id="A0AAW1BNM5"/>
<keyword evidence="4" id="KW-0964">Secreted</keyword>
<dbReference type="GO" id="GO:0046872">
    <property type="term" value="F:metal ion binding"/>
    <property type="evidence" value="ECO:0007669"/>
    <property type="project" value="UniProtKB-KW"/>
</dbReference>
<evidence type="ECO:0000256" key="12">
    <source>
        <dbReference type="ARBA" id="ARBA00023054"/>
    </source>
</evidence>
<comment type="subcellular location">
    <subcellularLocation>
        <location evidence="1">Membrane</location>
        <topology evidence="1">Single-pass type II membrane protein</topology>
    </subcellularLocation>
    <subcellularLocation>
        <location evidence="2">Secreted</location>
    </subcellularLocation>
</comment>
<keyword evidence="11 18" id="KW-1133">Transmembrane helix</keyword>
<evidence type="ECO:0000256" key="17">
    <source>
        <dbReference type="SAM" id="MobiDB-lite"/>
    </source>
</evidence>
<dbReference type="Gene3D" id="3.10.100.10">
    <property type="entry name" value="Mannose-Binding Protein A, subunit A"/>
    <property type="match status" value="1"/>
</dbReference>
<evidence type="ECO:0000256" key="1">
    <source>
        <dbReference type="ARBA" id="ARBA00004606"/>
    </source>
</evidence>
<evidence type="ECO:0000256" key="14">
    <source>
        <dbReference type="ARBA" id="ARBA00023136"/>
    </source>
</evidence>
<evidence type="ECO:0000256" key="16">
    <source>
        <dbReference type="ARBA" id="ARBA00023170"/>
    </source>
</evidence>
<reference evidence="20 21" key="1">
    <citation type="journal article" date="2024" name="Proc. Natl. Acad. Sci. U.S.A.">
        <title>The genetic regulatory architecture and epigenomic basis for age-related changes in rattlesnake venom.</title>
        <authorList>
            <person name="Hogan M.P."/>
            <person name="Holding M.L."/>
            <person name="Nystrom G.S."/>
            <person name="Colston T.J."/>
            <person name="Bartlett D.A."/>
            <person name="Mason A.J."/>
            <person name="Ellsworth S.A."/>
            <person name="Rautsaw R.M."/>
            <person name="Lawrence K.C."/>
            <person name="Strickland J.L."/>
            <person name="He B."/>
            <person name="Fraser P."/>
            <person name="Margres M.J."/>
            <person name="Gilbert D.M."/>
            <person name="Gibbs H.L."/>
            <person name="Parkinson C.L."/>
            <person name="Rokyta D.R."/>
        </authorList>
    </citation>
    <scope>NUCLEOTIDE SEQUENCE [LARGE SCALE GENOMIC DNA]</scope>
    <source>
        <strain evidence="20">DRR0105</strain>
    </source>
</reference>
<feature type="compositionally biased region" description="Pro residues" evidence="17">
    <location>
        <begin position="260"/>
        <end position="269"/>
    </location>
</feature>
<keyword evidence="8" id="KW-0677">Repeat</keyword>
<evidence type="ECO:0000256" key="7">
    <source>
        <dbReference type="ARBA" id="ARBA00022734"/>
    </source>
</evidence>
<dbReference type="SUPFAM" id="SSF56436">
    <property type="entry name" value="C-type lectin-like"/>
    <property type="match status" value="1"/>
</dbReference>
<evidence type="ECO:0000256" key="5">
    <source>
        <dbReference type="ARBA" id="ARBA00022692"/>
    </source>
</evidence>
<keyword evidence="5 18" id="KW-0812">Transmembrane</keyword>
<dbReference type="PROSITE" id="PS50041">
    <property type="entry name" value="C_TYPE_LECTIN_2"/>
    <property type="match status" value="1"/>
</dbReference>
<keyword evidence="12" id="KW-0175">Coiled coil</keyword>
<accession>A0AAW1BNM5</accession>
<keyword evidence="16" id="KW-0675">Receptor</keyword>
<dbReference type="Pfam" id="PF01391">
    <property type="entry name" value="Collagen"/>
    <property type="match status" value="1"/>
</dbReference>
<keyword evidence="9" id="KW-0106">Calcium</keyword>
<dbReference type="SMART" id="SM00034">
    <property type="entry name" value="CLECT"/>
    <property type="match status" value="1"/>
</dbReference>
<dbReference type="InterPro" id="IPR001304">
    <property type="entry name" value="C-type_lectin-like"/>
</dbReference>
<sequence>MKDDFAEEEEVQSFGYKRFGIQEGTQCTKCKSNWALKFSIILLYILCALLVITVAVLGYKVVEKMDNVSDDMEDSRQRCSKKFLEVKDDLKKLDYQAEEKARSTNTELSSFKNDILAFRQQLHEISEKTTKNKDTLEKLQESDTLSKHTDELTFMNNTLANIRFDATTLRMQQDVMRTRLDIEIANLSVIMEEMKLVDSKHGQLIKNFTILQGPPGPRGSKGDRGPQGPIGLTGPKGQKGDKGEPGPPGPQGVPGLRGPPGEPGPPGPRGPGIAMALQSETNGCPVYWKNFSGNCYYFSNERAIFEDAKLFCEEKSSHLVFINSKEEQQWLKIQVIAKGSFWIGLTDSVKEDEWRWLDGTLPEYINWSAGQPDNWKHGHGPGEDCAGLIHAGLWNDFHCEDVNSFICEQDVEKAQPPGL</sequence>
<evidence type="ECO:0000256" key="18">
    <source>
        <dbReference type="SAM" id="Phobius"/>
    </source>
</evidence>
<keyword evidence="7" id="KW-0430">Lectin</keyword>
<feature type="domain" description="C-type lectin" evidence="19">
    <location>
        <begin position="291"/>
        <end position="408"/>
    </location>
</feature>
<dbReference type="GO" id="GO:0016020">
    <property type="term" value="C:membrane"/>
    <property type="evidence" value="ECO:0007669"/>
    <property type="project" value="UniProtKB-SubCell"/>
</dbReference>
<dbReference type="GO" id="GO:0005576">
    <property type="term" value="C:extracellular region"/>
    <property type="evidence" value="ECO:0007669"/>
    <property type="project" value="UniProtKB-SubCell"/>
</dbReference>
<dbReference type="PROSITE" id="PS00615">
    <property type="entry name" value="C_TYPE_LECTIN_1"/>
    <property type="match status" value="1"/>
</dbReference>
<keyword evidence="21" id="KW-1185">Reference proteome</keyword>
<dbReference type="InterPro" id="IPR008160">
    <property type="entry name" value="Collagen"/>
</dbReference>
<organism evidence="20 21">
    <name type="scientific">Crotalus adamanteus</name>
    <name type="common">Eastern diamondback rattlesnake</name>
    <dbReference type="NCBI Taxonomy" id="8729"/>
    <lineage>
        <taxon>Eukaryota</taxon>
        <taxon>Metazoa</taxon>
        <taxon>Chordata</taxon>
        <taxon>Craniata</taxon>
        <taxon>Vertebrata</taxon>
        <taxon>Euteleostomi</taxon>
        <taxon>Lepidosauria</taxon>
        <taxon>Squamata</taxon>
        <taxon>Bifurcata</taxon>
        <taxon>Unidentata</taxon>
        <taxon>Episquamata</taxon>
        <taxon>Toxicofera</taxon>
        <taxon>Serpentes</taxon>
        <taxon>Colubroidea</taxon>
        <taxon>Viperidae</taxon>
        <taxon>Crotalinae</taxon>
        <taxon>Crotalus</taxon>
    </lineage>
</organism>
<keyword evidence="6" id="KW-0479">Metal-binding</keyword>
<dbReference type="Proteomes" id="UP001474421">
    <property type="component" value="Unassembled WGS sequence"/>
</dbReference>
<dbReference type="InterPro" id="IPR016186">
    <property type="entry name" value="C-type_lectin-like/link_sf"/>
</dbReference>
<feature type="transmembrane region" description="Helical" evidence="18">
    <location>
        <begin position="41"/>
        <end position="62"/>
    </location>
</feature>
<dbReference type="EMBL" id="JAOTOJ010000003">
    <property type="protein sequence ID" value="KAK9403376.1"/>
    <property type="molecule type" value="Genomic_DNA"/>
</dbReference>
<evidence type="ECO:0000256" key="15">
    <source>
        <dbReference type="ARBA" id="ARBA00023157"/>
    </source>
</evidence>
<dbReference type="InterPro" id="IPR018378">
    <property type="entry name" value="C-type_lectin_CS"/>
</dbReference>
<protein>
    <recommendedName>
        <fullName evidence="3">Collectin-12</fullName>
    </recommendedName>
</protein>
<evidence type="ECO:0000256" key="3">
    <source>
        <dbReference type="ARBA" id="ARBA00017460"/>
    </source>
</evidence>
<dbReference type="InterPro" id="IPR050111">
    <property type="entry name" value="C-type_lectin/snaclec_domain"/>
</dbReference>
<keyword evidence="15" id="KW-1015">Disulfide bond</keyword>
<dbReference type="GO" id="GO:0030246">
    <property type="term" value="F:carbohydrate binding"/>
    <property type="evidence" value="ECO:0007669"/>
    <property type="project" value="UniProtKB-KW"/>
</dbReference>
<dbReference type="PANTHER" id="PTHR22803">
    <property type="entry name" value="MANNOSE, PHOSPHOLIPASE, LECTIN RECEPTOR RELATED"/>
    <property type="match status" value="1"/>
</dbReference>
<feature type="region of interest" description="Disordered" evidence="17">
    <location>
        <begin position="209"/>
        <end position="275"/>
    </location>
</feature>
<evidence type="ECO:0000256" key="9">
    <source>
        <dbReference type="ARBA" id="ARBA00022837"/>
    </source>
</evidence>